<dbReference type="SMART" id="SM00102">
    <property type="entry name" value="ADF"/>
    <property type="match status" value="1"/>
</dbReference>
<evidence type="ECO:0000313" key="3">
    <source>
        <dbReference type="Proteomes" id="UP000027195"/>
    </source>
</evidence>
<dbReference type="HOGENOM" id="CLU_094004_3_2_1"/>
<reference evidence="3" key="1">
    <citation type="journal article" date="2014" name="Proc. Natl. Acad. Sci. U.S.A.">
        <title>Extensive sampling of basidiomycete genomes demonstrates inadequacy of the white-rot/brown-rot paradigm for wood decay fungi.</title>
        <authorList>
            <person name="Riley R."/>
            <person name="Salamov A.A."/>
            <person name="Brown D.W."/>
            <person name="Nagy L.G."/>
            <person name="Floudas D."/>
            <person name="Held B.W."/>
            <person name="Levasseur A."/>
            <person name="Lombard V."/>
            <person name="Morin E."/>
            <person name="Otillar R."/>
            <person name="Lindquist E.A."/>
            <person name="Sun H."/>
            <person name="LaButti K.M."/>
            <person name="Schmutz J."/>
            <person name="Jabbour D."/>
            <person name="Luo H."/>
            <person name="Baker S.E."/>
            <person name="Pisabarro A.G."/>
            <person name="Walton J.D."/>
            <person name="Blanchette R.A."/>
            <person name="Henrissat B."/>
            <person name="Martin F."/>
            <person name="Cullen D."/>
            <person name="Hibbett D.S."/>
            <person name="Grigoriev I.V."/>
        </authorList>
    </citation>
    <scope>NUCLEOTIDE SEQUENCE [LARGE SCALE GENOMIC DNA]</scope>
    <source>
        <strain evidence="3">FD-172 SS1</strain>
    </source>
</reference>
<dbReference type="Gene3D" id="3.40.20.10">
    <property type="entry name" value="Severin"/>
    <property type="match status" value="1"/>
</dbReference>
<dbReference type="InterPro" id="IPR002108">
    <property type="entry name" value="ADF-H"/>
</dbReference>
<dbReference type="SUPFAM" id="SSF55753">
    <property type="entry name" value="Actin depolymerizing proteins"/>
    <property type="match status" value="1"/>
</dbReference>
<proteinExistence type="predicted"/>
<dbReference type="GO" id="GO:0003779">
    <property type="term" value="F:actin binding"/>
    <property type="evidence" value="ECO:0007669"/>
    <property type="project" value="InterPro"/>
</dbReference>
<gene>
    <name evidence="2" type="ORF">BOTBODRAFT_137426</name>
</gene>
<dbReference type="Pfam" id="PF00241">
    <property type="entry name" value="Cofilin_ADF"/>
    <property type="match status" value="1"/>
</dbReference>
<sequence length="158" mass="18014">MSSGVSVSNAALTTWKDHKMEPNSLKYMVLMIAPEEALLGRSHEIPEIVVETIKLKEGGQHKHADERVEEAMHKEFLSYLKIDNCRWGIFLHEYDLGQGPRAKMVLYSWSGEDATPRLKMSYASSREALKDFDVALTIQGTDYDEVVREDVIAKLPRF</sequence>
<name>A0A067M5F2_BOTB1</name>
<organism evidence="2 3">
    <name type="scientific">Botryobasidium botryosum (strain FD-172 SS1)</name>
    <dbReference type="NCBI Taxonomy" id="930990"/>
    <lineage>
        <taxon>Eukaryota</taxon>
        <taxon>Fungi</taxon>
        <taxon>Dikarya</taxon>
        <taxon>Basidiomycota</taxon>
        <taxon>Agaricomycotina</taxon>
        <taxon>Agaricomycetes</taxon>
        <taxon>Cantharellales</taxon>
        <taxon>Botryobasidiaceae</taxon>
        <taxon>Botryobasidium</taxon>
    </lineage>
</organism>
<evidence type="ECO:0000313" key="2">
    <source>
        <dbReference type="EMBL" id="KDQ09925.1"/>
    </source>
</evidence>
<feature type="domain" description="ADF-H" evidence="1">
    <location>
        <begin position="2"/>
        <end position="156"/>
    </location>
</feature>
<dbReference type="Proteomes" id="UP000027195">
    <property type="component" value="Unassembled WGS sequence"/>
</dbReference>
<evidence type="ECO:0000259" key="1">
    <source>
        <dbReference type="PROSITE" id="PS51263"/>
    </source>
</evidence>
<keyword evidence="3" id="KW-1185">Reference proteome</keyword>
<dbReference type="AlphaFoldDB" id="A0A067M5F2"/>
<dbReference type="OrthoDB" id="10249245at2759"/>
<accession>A0A067M5F2</accession>
<dbReference type="STRING" id="930990.A0A067M5F2"/>
<dbReference type="InterPro" id="IPR029006">
    <property type="entry name" value="ADF-H/Gelsolin-like_dom_sf"/>
</dbReference>
<dbReference type="PROSITE" id="PS51263">
    <property type="entry name" value="ADF_H"/>
    <property type="match status" value="1"/>
</dbReference>
<dbReference type="InParanoid" id="A0A067M5F2"/>
<protein>
    <recommendedName>
        <fullName evidence="1">ADF-H domain-containing protein</fullName>
    </recommendedName>
</protein>
<dbReference type="EMBL" id="KL198073">
    <property type="protein sequence ID" value="KDQ09925.1"/>
    <property type="molecule type" value="Genomic_DNA"/>
</dbReference>